<proteinExistence type="predicted"/>
<feature type="transmembrane region" description="Helical" evidence="6">
    <location>
        <begin position="675"/>
        <end position="703"/>
    </location>
</feature>
<evidence type="ECO:0000256" key="5">
    <source>
        <dbReference type="ARBA" id="ARBA00023136"/>
    </source>
</evidence>
<dbReference type="Proteomes" id="UP001235966">
    <property type="component" value="Unassembled WGS sequence"/>
</dbReference>
<dbReference type="NCBIfam" id="TIGR00374">
    <property type="entry name" value="flippase-like domain"/>
    <property type="match status" value="1"/>
</dbReference>
<accession>A0ABT9NBH4</accession>
<feature type="transmembrane region" description="Helical" evidence="6">
    <location>
        <begin position="715"/>
        <end position="734"/>
    </location>
</feature>
<dbReference type="PANTHER" id="PTHR39087:SF2">
    <property type="entry name" value="UPF0104 MEMBRANE PROTEIN MJ1595"/>
    <property type="match status" value="1"/>
</dbReference>
<keyword evidence="8" id="KW-1185">Reference proteome</keyword>
<feature type="transmembrane region" description="Helical" evidence="6">
    <location>
        <begin position="641"/>
        <end position="663"/>
    </location>
</feature>
<feature type="transmembrane region" description="Helical" evidence="6">
    <location>
        <begin position="197"/>
        <end position="218"/>
    </location>
</feature>
<feature type="transmembrane region" description="Helical" evidence="6">
    <location>
        <begin position="606"/>
        <end position="629"/>
    </location>
</feature>
<feature type="transmembrane region" description="Helical" evidence="6">
    <location>
        <begin position="32"/>
        <end position="54"/>
    </location>
</feature>
<dbReference type="RefSeq" id="WP_278058735.1">
    <property type="nucleotide sequence ID" value="NZ_CP121247.1"/>
</dbReference>
<comment type="caution">
    <text evidence="7">The sequence shown here is derived from an EMBL/GenBank/DDBJ whole genome shotgun (WGS) entry which is preliminary data.</text>
</comment>
<evidence type="ECO:0000256" key="6">
    <source>
        <dbReference type="SAM" id="Phobius"/>
    </source>
</evidence>
<evidence type="ECO:0000256" key="1">
    <source>
        <dbReference type="ARBA" id="ARBA00004651"/>
    </source>
</evidence>
<evidence type="ECO:0000313" key="8">
    <source>
        <dbReference type="Proteomes" id="UP001235966"/>
    </source>
</evidence>
<keyword evidence="4 6" id="KW-1133">Transmembrane helix</keyword>
<feature type="transmembrane region" description="Helical" evidence="6">
    <location>
        <begin position="112"/>
        <end position="137"/>
    </location>
</feature>
<feature type="transmembrane region" description="Helical" evidence="6">
    <location>
        <begin position="766"/>
        <end position="788"/>
    </location>
</feature>
<keyword evidence="3 6" id="KW-0812">Transmembrane</keyword>
<reference evidence="7 8" key="1">
    <citation type="submission" date="2023-07" db="EMBL/GenBank/DDBJ databases">
        <title>Sequencing the genomes of 1000 actinobacteria strains.</title>
        <authorList>
            <person name="Klenk H.-P."/>
        </authorList>
    </citation>
    <scope>NUCLEOTIDE SEQUENCE [LARGE SCALE GENOMIC DNA]</scope>
    <source>
        <strain evidence="7 8">DSM 102162</strain>
    </source>
</reference>
<dbReference type="Pfam" id="PF03706">
    <property type="entry name" value="LPG_synthase_TM"/>
    <property type="match status" value="1"/>
</dbReference>
<organism evidence="7 8">
    <name type="scientific">Arcanobacterium wilhelmae</name>
    <dbReference type="NCBI Taxonomy" id="1803177"/>
    <lineage>
        <taxon>Bacteria</taxon>
        <taxon>Bacillati</taxon>
        <taxon>Actinomycetota</taxon>
        <taxon>Actinomycetes</taxon>
        <taxon>Actinomycetales</taxon>
        <taxon>Actinomycetaceae</taxon>
        <taxon>Arcanobacterium</taxon>
    </lineage>
</organism>
<protein>
    <submittedName>
        <fullName evidence="7">Uncharacterized membrane protein YbhN (UPF0104 family)</fullName>
    </submittedName>
</protein>
<dbReference type="EMBL" id="JAUSQW010000001">
    <property type="protein sequence ID" value="MDP9801069.1"/>
    <property type="molecule type" value="Genomic_DNA"/>
</dbReference>
<feature type="transmembrane region" description="Helical" evidence="6">
    <location>
        <begin position="149"/>
        <end position="167"/>
    </location>
</feature>
<feature type="transmembrane region" description="Helical" evidence="6">
    <location>
        <begin position="575"/>
        <end position="594"/>
    </location>
</feature>
<dbReference type="InterPro" id="IPR022791">
    <property type="entry name" value="L-PG_synthase/AglD"/>
</dbReference>
<evidence type="ECO:0000256" key="2">
    <source>
        <dbReference type="ARBA" id="ARBA00022475"/>
    </source>
</evidence>
<keyword evidence="5 6" id="KW-0472">Membrane</keyword>
<evidence type="ECO:0000256" key="4">
    <source>
        <dbReference type="ARBA" id="ARBA00022989"/>
    </source>
</evidence>
<gene>
    <name evidence="7" type="ORF">J2S49_001145</name>
</gene>
<feature type="transmembrane region" description="Helical" evidence="6">
    <location>
        <begin position="826"/>
        <end position="848"/>
    </location>
</feature>
<sequence>MDENQQASGTSPSREVLLVDAEQQWARRPADLIAAMQVFLIIAFTIVLAIYARTTTTAVTTDVRDATSSLVSNVLIVPINVAEGLVSFIIPLVILGQLIWKRRWRNLGQLGVGILLAVTITHAIRFAITFILPAASLPPSASVEHANPLRSSIPFVAVVASMLIVAGSTRDSRIVRGSWWAMGIVTVLSVIQGEQSLSGAVFTVLSGIMSGFLARYIVGSRPALSSGGSLVRAVRQAGVDVVKLIRVDSGLMGELSAWDITVSGPLEVTNREGLEQLKSVWAATTLSKPGDADLSEVDTVGQVTEAVIRPDPLYELTRNSYVVPRSEAITRNYIALDAVGQAFHIGAIDYERVALSHLENLLERLRFKTPMKWVAESYDTGVEHAVLLSSRAHQLGGTSLELVGLNQRSGTTLLVFPADAAPLLAETKPELITDEQIDSLWERLGAMHRTGASHGQIHAGVVKVRPDSLDLTSWYEGSLFAAEAWRQIDLAQATAMLATIVGVERTVASLSRCMPLDQIVALAPFLQLPVMPEETRSAFARNKGFDHLRDALIQQVPEAREIPDVEVARFQPKTVITVTLGVIALYILFTSMNFNDVAAAIRTANPWWMVASFVAGLATYLGAALSLKAFTQENVPYGESVLVQVAASVVTLVAPAGVGPAALNLRFLQKKGVGTAAAVATVAVVQVGQFLATVGLLILLSLVTGDLGNLSLPSGTVQVAIGIGILAVASLFFIRPLRRWVLAKIQPTIEQVWPRLLWLAAHPHRIVVGFGGSLIMTAAFVACFGFALQSFGHSLPLITLAVTYLISNSVGSVVPSPGGVGPVEAALTGGLVLAGIPTSIALSTAVLYRLFTFWGRVPLGWIALRISTKKGII</sequence>
<feature type="transmembrane region" description="Helical" evidence="6">
    <location>
        <begin position="74"/>
        <end position="100"/>
    </location>
</feature>
<comment type="subcellular location">
    <subcellularLocation>
        <location evidence="1">Cell membrane</location>
        <topology evidence="1">Multi-pass membrane protein</topology>
    </subcellularLocation>
</comment>
<evidence type="ECO:0000313" key="7">
    <source>
        <dbReference type="EMBL" id="MDP9801069.1"/>
    </source>
</evidence>
<evidence type="ECO:0000256" key="3">
    <source>
        <dbReference type="ARBA" id="ARBA00022692"/>
    </source>
</evidence>
<keyword evidence="2" id="KW-1003">Cell membrane</keyword>
<name>A0ABT9NBH4_9ACTO</name>
<dbReference type="PANTHER" id="PTHR39087">
    <property type="entry name" value="UPF0104 MEMBRANE PROTEIN MJ1595"/>
    <property type="match status" value="1"/>
</dbReference>